<sequence>MGFFDSFHSLGYSAINVVLLFVIVLAVIFRSVGLHKKSNTIQVIALIAMMAVASVPFAMTINFLASENKRLNDAVREDGGIKQNFPEN</sequence>
<reference evidence="3" key="1">
    <citation type="journal article" date="2019" name="Int. J. Syst. Evol. Microbiol.">
        <title>The Global Catalogue of Microorganisms (GCM) 10K type strain sequencing project: providing services to taxonomists for standard genome sequencing and annotation.</title>
        <authorList>
            <consortium name="The Broad Institute Genomics Platform"/>
            <consortium name="The Broad Institute Genome Sequencing Center for Infectious Disease"/>
            <person name="Wu L."/>
            <person name="Ma J."/>
        </authorList>
    </citation>
    <scope>NUCLEOTIDE SEQUENCE [LARGE SCALE GENOMIC DNA]</scope>
    <source>
        <strain evidence="3">CCUG 60023</strain>
    </source>
</reference>
<keyword evidence="1" id="KW-1133">Transmembrane helix</keyword>
<keyword evidence="1" id="KW-0812">Transmembrane</keyword>
<feature type="transmembrane region" description="Helical" evidence="1">
    <location>
        <begin position="12"/>
        <end position="32"/>
    </location>
</feature>
<evidence type="ECO:0000313" key="3">
    <source>
        <dbReference type="Proteomes" id="UP001597101"/>
    </source>
</evidence>
<accession>A0ABW3FJX2</accession>
<evidence type="ECO:0000256" key="1">
    <source>
        <dbReference type="SAM" id="Phobius"/>
    </source>
</evidence>
<comment type="caution">
    <text evidence="2">The sequence shown here is derived from an EMBL/GenBank/DDBJ whole genome shotgun (WGS) entry which is preliminary data.</text>
</comment>
<dbReference type="RefSeq" id="WP_377213800.1">
    <property type="nucleotide sequence ID" value="NZ_JBHTJV010000026.1"/>
</dbReference>
<protein>
    <submittedName>
        <fullName evidence="2">Uncharacterized protein</fullName>
    </submittedName>
</protein>
<proteinExistence type="predicted"/>
<keyword evidence="1" id="KW-0472">Membrane</keyword>
<name>A0ABW3FJX2_9HYPH</name>
<evidence type="ECO:0000313" key="2">
    <source>
        <dbReference type="EMBL" id="MFD0917947.1"/>
    </source>
</evidence>
<keyword evidence="3" id="KW-1185">Reference proteome</keyword>
<organism evidence="2 3">
    <name type="scientific">Pseudahrensia aquimaris</name>
    <dbReference type="NCBI Taxonomy" id="744461"/>
    <lineage>
        <taxon>Bacteria</taxon>
        <taxon>Pseudomonadati</taxon>
        <taxon>Pseudomonadota</taxon>
        <taxon>Alphaproteobacteria</taxon>
        <taxon>Hyphomicrobiales</taxon>
        <taxon>Ahrensiaceae</taxon>
        <taxon>Pseudahrensia</taxon>
    </lineage>
</organism>
<dbReference type="EMBL" id="JBHTJV010000026">
    <property type="protein sequence ID" value="MFD0917947.1"/>
    <property type="molecule type" value="Genomic_DNA"/>
</dbReference>
<gene>
    <name evidence="2" type="ORF">ACFQ14_16195</name>
</gene>
<feature type="transmembrane region" description="Helical" evidence="1">
    <location>
        <begin position="44"/>
        <end position="65"/>
    </location>
</feature>
<dbReference type="Proteomes" id="UP001597101">
    <property type="component" value="Unassembled WGS sequence"/>
</dbReference>